<feature type="transmembrane region" description="Helical" evidence="4">
    <location>
        <begin position="27"/>
        <end position="45"/>
    </location>
</feature>
<keyword evidence="4" id="KW-1133">Transmembrane helix</keyword>
<dbReference type="PANTHER" id="PTHR45138">
    <property type="entry name" value="REGULATORY COMPONENTS OF SENSORY TRANSDUCTION SYSTEM"/>
    <property type="match status" value="1"/>
</dbReference>
<evidence type="ECO:0000256" key="1">
    <source>
        <dbReference type="ARBA" id="ARBA00001946"/>
    </source>
</evidence>
<dbReference type="GO" id="GO:0005886">
    <property type="term" value="C:plasma membrane"/>
    <property type="evidence" value="ECO:0007669"/>
    <property type="project" value="TreeGrafter"/>
</dbReference>
<evidence type="ECO:0000313" key="7">
    <source>
        <dbReference type="Proteomes" id="UP000241346"/>
    </source>
</evidence>
<feature type="domain" description="GGDEF" evidence="5">
    <location>
        <begin position="279"/>
        <end position="422"/>
    </location>
</feature>
<dbReference type="AlphaFoldDB" id="A0A2T3NLS8"/>
<comment type="caution">
    <text evidence="6">The sequence shown here is derived from an EMBL/GenBank/DDBJ whole genome shotgun (WGS) entry which is preliminary data.</text>
</comment>
<protein>
    <recommendedName>
        <fullName evidence="2">diguanylate cyclase</fullName>
        <ecNumber evidence="2">2.7.7.65</ecNumber>
    </recommendedName>
</protein>
<feature type="transmembrane region" description="Helical" evidence="4">
    <location>
        <begin position="212"/>
        <end position="229"/>
    </location>
</feature>
<dbReference type="EMBL" id="PYMB01000001">
    <property type="protein sequence ID" value="PSW16450.1"/>
    <property type="molecule type" value="Genomic_DNA"/>
</dbReference>
<dbReference type="CDD" id="cd01949">
    <property type="entry name" value="GGDEF"/>
    <property type="match status" value="1"/>
</dbReference>
<evidence type="ECO:0000256" key="4">
    <source>
        <dbReference type="SAM" id="Phobius"/>
    </source>
</evidence>
<dbReference type="InterPro" id="IPR000160">
    <property type="entry name" value="GGDEF_dom"/>
</dbReference>
<dbReference type="EC" id="2.7.7.65" evidence="2"/>
<accession>A0A2T3NLS8</accession>
<keyword evidence="4" id="KW-0472">Membrane</keyword>
<organism evidence="6 7">
    <name type="scientific">Photobacterium rosenbergii</name>
    <dbReference type="NCBI Taxonomy" id="294936"/>
    <lineage>
        <taxon>Bacteria</taxon>
        <taxon>Pseudomonadati</taxon>
        <taxon>Pseudomonadota</taxon>
        <taxon>Gammaproteobacteria</taxon>
        <taxon>Vibrionales</taxon>
        <taxon>Vibrionaceae</taxon>
        <taxon>Photobacterium</taxon>
    </lineage>
</organism>
<evidence type="ECO:0000259" key="5">
    <source>
        <dbReference type="PROSITE" id="PS50887"/>
    </source>
</evidence>
<dbReference type="NCBIfam" id="TIGR00254">
    <property type="entry name" value="GGDEF"/>
    <property type="match status" value="1"/>
</dbReference>
<sequence>MIQRIQLEQRYHQQAMQLFSIPLCRHAFFRFGAPVLLALIVLAGLHHASPFSTTNEALVKSLPYILLPVAVFLGELFNQSRTSLAAILLLFSYHIIQTWLQSPLSIPFTKLAYTVLAVALPLNLLMIHRLPERRLMTRSNVFFLGAVLVQFIGAVFLVNLLASFDLTLIWQQYLISFPLISRLPVVIILLFIAVLTIHAMLVFKRNHPHDHALFIGTLFSALTLTFFHYSMISSVAYSVLSLLLLTNLISCSHELAYIDQLTGIPGRRSLDTEIKHLGRTYSIAMLDIDHFKVFNDTYGHNTGDDVLRLVASILAKQSNNAKVYRYGGEEFTIIFKGRTQNDSLRFLEQIRKQIEAYPLKVQDHPKGEHSMDADIASTNITVSIGVSDNHKMDNPYSVLKAADKALYRAKSNGRNQVCQRLHA</sequence>
<feature type="transmembrane region" description="Helical" evidence="4">
    <location>
        <begin position="112"/>
        <end position="130"/>
    </location>
</feature>
<reference evidence="6 7" key="1">
    <citation type="submission" date="2018-03" db="EMBL/GenBank/DDBJ databases">
        <title>Whole genome sequencing of Histamine producing bacteria.</title>
        <authorList>
            <person name="Butler K."/>
        </authorList>
    </citation>
    <scope>NUCLEOTIDE SEQUENCE [LARGE SCALE GENOMIC DNA]</scope>
    <source>
        <strain evidence="6 7">DSM 19138</strain>
    </source>
</reference>
<feature type="transmembrane region" description="Helical" evidence="4">
    <location>
        <begin position="84"/>
        <end position="100"/>
    </location>
</feature>
<name>A0A2T3NLS8_9GAMM</name>
<feature type="transmembrane region" description="Helical" evidence="4">
    <location>
        <begin position="57"/>
        <end position="77"/>
    </location>
</feature>
<dbReference type="Gene3D" id="3.30.70.270">
    <property type="match status" value="1"/>
</dbReference>
<evidence type="ECO:0000256" key="2">
    <source>
        <dbReference type="ARBA" id="ARBA00012528"/>
    </source>
</evidence>
<evidence type="ECO:0000313" key="6">
    <source>
        <dbReference type="EMBL" id="PSW16450.1"/>
    </source>
</evidence>
<dbReference type="SUPFAM" id="SSF55073">
    <property type="entry name" value="Nucleotide cyclase"/>
    <property type="match status" value="1"/>
</dbReference>
<dbReference type="GO" id="GO:0052621">
    <property type="term" value="F:diguanylate cyclase activity"/>
    <property type="evidence" value="ECO:0007669"/>
    <property type="project" value="UniProtKB-EC"/>
</dbReference>
<dbReference type="FunFam" id="3.30.70.270:FF:000001">
    <property type="entry name" value="Diguanylate cyclase domain protein"/>
    <property type="match status" value="1"/>
</dbReference>
<dbReference type="InterPro" id="IPR029787">
    <property type="entry name" value="Nucleotide_cyclase"/>
</dbReference>
<dbReference type="SMART" id="SM00267">
    <property type="entry name" value="GGDEF"/>
    <property type="match status" value="1"/>
</dbReference>
<comment type="cofactor">
    <cofactor evidence="1">
        <name>Mg(2+)</name>
        <dbReference type="ChEBI" id="CHEBI:18420"/>
    </cofactor>
</comment>
<keyword evidence="4" id="KW-0812">Transmembrane</keyword>
<dbReference type="InterPro" id="IPR043128">
    <property type="entry name" value="Rev_trsase/Diguanyl_cyclase"/>
</dbReference>
<comment type="catalytic activity">
    <reaction evidence="3">
        <text>2 GTP = 3',3'-c-di-GMP + 2 diphosphate</text>
        <dbReference type="Rhea" id="RHEA:24898"/>
        <dbReference type="ChEBI" id="CHEBI:33019"/>
        <dbReference type="ChEBI" id="CHEBI:37565"/>
        <dbReference type="ChEBI" id="CHEBI:58805"/>
        <dbReference type="EC" id="2.7.7.65"/>
    </reaction>
</comment>
<gene>
    <name evidence="6" type="ORF">C9J01_05480</name>
</gene>
<feature type="transmembrane region" description="Helical" evidence="4">
    <location>
        <begin position="142"/>
        <end position="162"/>
    </location>
</feature>
<dbReference type="GO" id="GO:1902201">
    <property type="term" value="P:negative regulation of bacterial-type flagellum-dependent cell motility"/>
    <property type="evidence" value="ECO:0007669"/>
    <property type="project" value="TreeGrafter"/>
</dbReference>
<dbReference type="PROSITE" id="PS50887">
    <property type="entry name" value="GGDEF"/>
    <property type="match status" value="1"/>
</dbReference>
<dbReference type="GO" id="GO:0043709">
    <property type="term" value="P:cell adhesion involved in single-species biofilm formation"/>
    <property type="evidence" value="ECO:0007669"/>
    <property type="project" value="TreeGrafter"/>
</dbReference>
<dbReference type="Pfam" id="PF00990">
    <property type="entry name" value="GGDEF"/>
    <property type="match status" value="1"/>
</dbReference>
<dbReference type="PANTHER" id="PTHR45138:SF9">
    <property type="entry name" value="DIGUANYLATE CYCLASE DGCM-RELATED"/>
    <property type="match status" value="1"/>
</dbReference>
<dbReference type="Proteomes" id="UP000241346">
    <property type="component" value="Unassembled WGS sequence"/>
</dbReference>
<feature type="transmembrane region" description="Helical" evidence="4">
    <location>
        <begin position="182"/>
        <end position="203"/>
    </location>
</feature>
<dbReference type="InterPro" id="IPR050469">
    <property type="entry name" value="Diguanylate_Cyclase"/>
</dbReference>
<proteinExistence type="predicted"/>
<evidence type="ECO:0000256" key="3">
    <source>
        <dbReference type="ARBA" id="ARBA00034247"/>
    </source>
</evidence>